<sequence length="205" mass="22021">MLGTHNLLAFLLSSFLLWITPGTDTMYILARSISQGRQAGLVSALGIGSGGLVHTIFAAFGLSAILTTSAWAFTTIKFAGAAYLSYLGVQAWLRKSKPLSTPEINSMSNWQIYRQAIITNVLNPKVAIFFLAFLPQFVNPTAGLGVLPFLLLGFLFVTGGTVWCSIVAGFAAAATNTLRENEKVLGWLERITACVYIALGLNLIT</sequence>
<evidence type="ECO:0000256" key="5">
    <source>
        <dbReference type="ARBA" id="ARBA00023136"/>
    </source>
</evidence>
<accession>A0A139X2R2</accession>
<gene>
    <name evidence="7" type="ORF">WA1_33890</name>
</gene>
<dbReference type="EMBL" id="ANNX02000036">
    <property type="protein sequence ID" value="KYC38988.1"/>
    <property type="molecule type" value="Genomic_DNA"/>
</dbReference>
<comment type="subcellular location">
    <subcellularLocation>
        <location evidence="1">Cell membrane</location>
        <topology evidence="1">Multi-pass membrane protein</topology>
    </subcellularLocation>
</comment>
<reference evidence="7 8" key="1">
    <citation type="journal article" date="2013" name="Genome Biol. Evol.">
        <title>Genomes of Stigonematalean cyanobacteria (subsection V) and the evolution of oxygenic photosynthesis from prokaryotes to plastids.</title>
        <authorList>
            <person name="Dagan T."/>
            <person name="Roettger M."/>
            <person name="Stucken K."/>
            <person name="Landan G."/>
            <person name="Koch R."/>
            <person name="Major P."/>
            <person name="Gould S.B."/>
            <person name="Goremykin V.V."/>
            <person name="Rippka R."/>
            <person name="Tandeau de Marsac N."/>
            <person name="Gugger M."/>
            <person name="Lockhart P.J."/>
            <person name="Allen J.F."/>
            <person name="Brune I."/>
            <person name="Maus I."/>
            <person name="Puhler A."/>
            <person name="Martin W.F."/>
        </authorList>
    </citation>
    <scope>NUCLEOTIDE SEQUENCE [LARGE SCALE GENOMIC DNA]</scope>
    <source>
        <strain evidence="7 8">PCC 7110</strain>
    </source>
</reference>
<evidence type="ECO:0000256" key="2">
    <source>
        <dbReference type="ARBA" id="ARBA00022475"/>
    </source>
</evidence>
<keyword evidence="2" id="KW-1003">Cell membrane</keyword>
<dbReference type="STRING" id="128403.WA1_33890"/>
<evidence type="ECO:0000256" key="3">
    <source>
        <dbReference type="ARBA" id="ARBA00022692"/>
    </source>
</evidence>
<dbReference type="Pfam" id="PF01810">
    <property type="entry name" value="LysE"/>
    <property type="match status" value="1"/>
</dbReference>
<dbReference type="PANTHER" id="PTHR30086">
    <property type="entry name" value="ARGININE EXPORTER PROTEIN ARGO"/>
    <property type="match status" value="1"/>
</dbReference>
<dbReference type="RefSeq" id="WP_017743622.1">
    <property type="nucleotide sequence ID" value="NZ_KQ976354.1"/>
</dbReference>
<feature type="transmembrane region" description="Helical" evidence="6">
    <location>
        <begin position="41"/>
        <end position="65"/>
    </location>
</feature>
<dbReference type="PANTHER" id="PTHR30086:SF20">
    <property type="entry name" value="ARGININE EXPORTER PROTEIN ARGO-RELATED"/>
    <property type="match status" value="1"/>
</dbReference>
<keyword evidence="3 6" id="KW-0812">Transmembrane</keyword>
<feature type="transmembrane region" description="Helical" evidence="6">
    <location>
        <begin position="6"/>
        <end position="29"/>
    </location>
</feature>
<feature type="transmembrane region" description="Helical" evidence="6">
    <location>
        <begin position="113"/>
        <end position="134"/>
    </location>
</feature>
<comment type="caution">
    <text evidence="7">The sequence shown here is derived from an EMBL/GenBank/DDBJ whole genome shotgun (WGS) entry which is preliminary data.</text>
</comment>
<dbReference type="OrthoDB" id="9784202at2"/>
<dbReference type="Proteomes" id="UP000076925">
    <property type="component" value="Unassembled WGS sequence"/>
</dbReference>
<keyword evidence="8" id="KW-1185">Reference proteome</keyword>
<dbReference type="GO" id="GO:0015171">
    <property type="term" value="F:amino acid transmembrane transporter activity"/>
    <property type="evidence" value="ECO:0007669"/>
    <property type="project" value="TreeGrafter"/>
</dbReference>
<evidence type="ECO:0000313" key="8">
    <source>
        <dbReference type="Proteomes" id="UP000076925"/>
    </source>
</evidence>
<evidence type="ECO:0000313" key="7">
    <source>
        <dbReference type="EMBL" id="KYC38988.1"/>
    </source>
</evidence>
<dbReference type="PIRSF" id="PIRSF006324">
    <property type="entry name" value="LeuE"/>
    <property type="match status" value="1"/>
</dbReference>
<evidence type="ECO:0000256" key="1">
    <source>
        <dbReference type="ARBA" id="ARBA00004651"/>
    </source>
</evidence>
<protein>
    <submittedName>
        <fullName evidence="7">Homoserine lactone transporter</fullName>
    </submittedName>
</protein>
<dbReference type="GO" id="GO:0005886">
    <property type="term" value="C:plasma membrane"/>
    <property type="evidence" value="ECO:0007669"/>
    <property type="project" value="UniProtKB-SubCell"/>
</dbReference>
<feature type="transmembrane region" description="Helical" evidence="6">
    <location>
        <begin position="146"/>
        <end position="172"/>
    </location>
</feature>
<evidence type="ECO:0000256" key="4">
    <source>
        <dbReference type="ARBA" id="ARBA00022989"/>
    </source>
</evidence>
<dbReference type="AlphaFoldDB" id="A0A139X2R2"/>
<name>A0A139X2R2_9CYAN</name>
<keyword evidence="5 6" id="KW-0472">Membrane</keyword>
<proteinExistence type="predicted"/>
<keyword evidence="4 6" id="KW-1133">Transmembrane helix</keyword>
<dbReference type="InterPro" id="IPR001123">
    <property type="entry name" value="LeuE-type"/>
</dbReference>
<organism evidence="7 8">
    <name type="scientific">Scytonema hofmannii PCC 7110</name>
    <dbReference type="NCBI Taxonomy" id="128403"/>
    <lineage>
        <taxon>Bacteria</taxon>
        <taxon>Bacillati</taxon>
        <taxon>Cyanobacteriota</taxon>
        <taxon>Cyanophyceae</taxon>
        <taxon>Nostocales</taxon>
        <taxon>Scytonemataceae</taxon>
        <taxon>Scytonema</taxon>
    </lineage>
</organism>
<evidence type="ECO:0000256" key="6">
    <source>
        <dbReference type="SAM" id="Phobius"/>
    </source>
</evidence>